<dbReference type="EMBL" id="JAMZEJ010000009">
    <property type="protein sequence ID" value="MCQ8242158.1"/>
    <property type="molecule type" value="Genomic_DNA"/>
</dbReference>
<evidence type="ECO:0000256" key="1">
    <source>
        <dbReference type="SAM" id="Phobius"/>
    </source>
</evidence>
<gene>
    <name evidence="2" type="ORF">NFI88_15075</name>
</gene>
<feature type="transmembrane region" description="Helical" evidence="1">
    <location>
        <begin position="12"/>
        <end position="32"/>
    </location>
</feature>
<reference evidence="2 3" key="1">
    <citation type="submission" date="2022-06" db="EMBL/GenBank/DDBJ databases">
        <title>Rhizosaccharibacter gen. nov. sp. nov. KSS12, endophytic bacteria isolated from sugarcane.</title>
        <authorList>
            <person name="Pitiwittayakul N."/>
        </authorList>
    </citation>
    <scope>NUCLEOTIDE SEQUENCE [LARGE SCALE GENOMIC DNA]</scope>
    <source>
        <strain evidence="2 3">KSS12</strain>
    </source>
</reference>
<feature type="transmembrane region" description="Helical" evidence="1">
    <location>
        <begin position="38"/>
        <end position="57"/>
    </location>
</feature>
<evidence type="ECO:0000313" key="2">
    <source>
        <dbReference type="EMBL" id="MCQ8242158.1"/>
    </source>
</evidence>
<keyword evidence="1" id="KW-0812">Transmembrane</keyword>
<feature type="transmembrane region" description="Helical" evidence="1">
    <location>
        <begin position="69"/>
        <end position="91"/>
    </location>
</feature>
<organism evidence="2 3">
    <name type="scientific">Rhizosaccharibacter radicis</name>
    <dbReference type="NCBI Taxonomy" id="2782605"/>
    <lineage>
        <taxon>Bacteria</taxon>
        <taxon>Pseudomonadati</taxon>
        <taxon>Pseudomonadota</taxon>
        <taxon>Alphaproteobacteria</taxon>
        <taxon>Acetobacterales</taxon>
        <taxon>Acetobacteraceae</taxon>
        <taxon>Rhizosaccharibacter</taxon>
    </lineage>
</organism>
<evidence type="ECO:0008006" key="4">
    <source>
        <dbReference type="Google" id="ProtNLM"/>
    </source>
</evidence>
<protein>
    <recommendedName>
        <fullName evidence="4">AI-2E family transporter</fullName>
    </recommendedName>
</protein>
<comment type="caution">
    <text evidence="2">The sequence shown here is derived from an EMBL/GenBank/DDBJ whole genome shotgun (WGS) entry which is preliminary data.</text>
</comment>
<keyword evidence="1" id="KW-1133">Transmembrane helix</keyword>
<proteinExistence type="predicted"/>
<keyword evidence="3" id="KW-1185">Reference proteome</keyword>
<dbReference type="Proteomes" id="UP001524547">
    <property type="component" value="Unassembled WGS sequence"/>
</dbReference>
<dbReference type="RefSeq" id="WP_422920911.1">
    <property type="nucleotide sequence ID" value="NZ_JAMZEJ010000009.1"/>
</dbReference>
<keyword evidence="1" id="KW-0472">Membrane</keyword>
<name>A0ABT1W2N2_9PROT</name>
<accession>A0ABT1W2N2</accession>
<sequence>MRHSSRPIVPRAEAALLLVMGAGFLLVLQWWSFALYRVGLLVVIVATLLNIAVGNLPRDAGPRRAMIQSAVILAVVAAIFVIGILLVPVLASLGQGGDEP</sequence>
<evidence type="ECO:0000313" key="3">
    <source>
        <dbReference type="Proteomes" id="UP001524547"/>
    </source>
</evidence>